<dbReference type="Gene3D" id="1.10.287.130">
    <property type="match status" value="1"/>
</dbReference>
<dbReference type="RefSeq" id="WP_275226615.1">
    <property type="nucleotide sequence ID" value="NZ_JARESE010000004.1"/>
</dbReference>
<dbReference type="InterPro" id="IPR036097">
    <property type="entry name" value="HisK_dim/P_sf"/>
</dbReference>
<dbReference type="PROSITE" id="PS50109">
    <property type="entry name" value="HIS_KIN"/>
    <property type="match status" value="1"/>
</dbReference>
<dbReference type="SMART" id="SM00388">
    <property type="entry name" value="HisKA"/>
    <property type="match status" value="1"/>
</dbReference>
<keyword evidence="11" id="KW-1185">Reference proteome</keyword>
<accession>A0ABT5WKE6</accession>
<evidence type="ECO:0000256" key="8">
    <source>
        <dbReference type="ARBA" id="ARBA00023012"/>
    </source>
</evidence>
<keyword evidence="6" id="KW-0418">Kinase</keyword>
<reference evidence="10 11" key="1">
    <citation type="submission" date="2023-03" db="EMBL/GenBank/DDBJ databases">
        <title>NovoSphingobium album sp. nov. isolated from polycyclic aromatic hydrocarbons- and heavy-metal polluted soil.</title>
        <authorList>
            <person name="Liu Z."/>
            <person name="Wang K."/>
        </authorList>
    </citation>
    <scope>NUCLEOTIDE SEQUENCE [LARGE SCALE GENOMIC DNA]</scope>
    <source>
        <strain evidence="10 11">H3SJ31-1</strain>
    </source>
</reference>
<keyword evidence="4" id="KW-0808">Transferase</keyword>
<feature type="domain" description="Histidine kinase" evidence="9">
    <location>
        <begin position="146"/>
        <end position="366"/>
    </location>
</feature>
<name>A0ABT5WKE6_9SPHN</name>
<dbReference type="PANTHER" id="PTHR43065">
    <property type="entry name" value="SENSOR HISTIDINE KINASE"/>
    <property type="match status" value="1"/>
</dbReference>
<dbReference type="SMART" id="SM00387">
    <property type="entry name" value="HATPase_c"/>
    <property type="match status" value="1"/>
</dbReference>
<dbReference type="CDD" id="cd00082">
    <property type="entry name" value="HisKA"/>
    <property type="match status" value="1"/>
</dbReference>
<evidence type="ECO:0000256" key="6">
    <source>
        <dbReference type="ARBA" id="ARBA00022777"/>
    </source>
</evidence>
<evidence type="ECO:0000256" key="3">
    <source>
        <dbReference type="ARBA" id="ARBA00022553"/>
    </source>
</evidence>
<dbReference type="Proteomes" id="UP001216253">
    <property type="component" value="Unassembled WGS sequence"/>
</dbReference>
<evidence type="ECO:0000256" key="2">
    <source>
        <dbReference type="ARBA" id="ARBA00012438"/>
    </source>
</evidence>
<evidence type="ECO:0000313" key="11">
    <source>
        <dbReference type="Proteomes" id="UP001216253"/>
    </source>
</evidence>
<evidence type="ECO:0000256" key="1">
    <source>
        <dbReference type="ARBA" id="ARBA00000085"/>
    </source>
</evidence>
<dbReference type="PRINTS" id="PR00344">
    <property type="entry name" value="BCTRLSENSOR"/>
</dbReference>
<dbReference type="InterPro" id="IPR003661">
    <property type="entry name" value="HisK_dim/P_dom"/>
</dbReference>
<evidence type="ECO:0000256" key="4">
    <source>
        <dbReference type="ARBA" id="ARBA00022679"/>
    </source>
</evidence>
<keyword evidence="3" id="KW-0597">Phosphoprotein</keyword>
<comment type="caution">
    <text evidence="10">The sequence shown here is derived from an EMBL/GenBank/DDBJ whole genome shotgun (WGS) entry which is preliminary data.</text>
</comment>
<gene>
    <name evidence="10" type="ORF">PYV00_02165</name>
</gene>
<dbReference type="SUPFAM" id="SSF47384">
    <property type="entry name" value="Homodimeric domain of signal transducing histidine kinase"/>
    <property type="match status" value="1"/>
</dbReference>
<organism evidence="10 11">
    <name type="scientific">Novosphingobium album</name>
    <name type="common">ex Liu et al. 2023</name>
    <dbReference type="NCBI Taxonomy" id="3031130"/>
    <lineage>
        <taxon>Bacteria</taxon>
        <taxon>Pseudomonadati</taxon>
        <taxon>Pseudomonadota</taxon>
        <taxon>Alphaproteobacteria</taxon>
        <taxon>Sphingomonadales</taxon>
        <taxon>Sphingomonadaceae</taxon>
        <taxon>Novosphingobium</taxon>
    </lineage>
</organism>
<dbReference type="Pfam" id="PF02518">
    <property type="entry name" value="HATPase_c"/>
    <property type="match status" value="1"/>
</dbReference>
<comment type="catalytic activity">
    <reaction evidence="1">
        <text>ATP + protein L-histidine = ADP + protein N-phospho-L-histidine.</text>
        <dbReference type="EC" id="2.7.13.3"/>
    </reaction>
</comment>
<dbReference type="EC" id="2.7.13.3" evidence="2"/>
<dbReference type="GO" id="GO:0005524">
    <property type="term" value="F:ATP binding"/>
    <property type="evidence" value="ECO:0007669"/>
    <property type="project" value="UniProtKB-KW"/>
</dbReference>
<proteinExistence type="predicted"/>
<keyword evidence="7 10" id="KW-0067">ATP-binding</keyword>
<dbReference type="InterPro" id="IPR004358">
    <property type="entry name" value="Sig_transdc_His_kin-like_C"/>
</dbReference>
<sequence>MRQDVIHNLDVQLCAMRCERDELRQIVTELKANLGVVLLHDIRFDTGTGTLQFARAEAGEIPLPTRVQIHPEDARQLARLAETSHVSIELRLAGDQRTSVMLILRECQGGTRWTSGAMARVREPRHMVEAMCSRARLADLGTQASTLGHELRQPLFTIAMANENLRLMLAAPEPSKCQMEQAIERIAEQVARAQTIIARTLSYAKGAQAEAGGTDMAGAMRNAIKFLDGLFAMTGIVVEQRQPDLAAPAGLCPIEAEQVFVNVLRNAVDSIQARRQAGWTGEGRIVVEFAVADGEVRCVIADNGAGLAQGAAQTVFRPFFTTKAKEGTGLGLYICEQILAAAEGTIHLLPGKVEGARVEIRLPLGGDTACSDVVAC</sequence>
<protein>
    <recommendedName>
        <fullName evidence="2">histidine kinase</fullName>
        <ecNumber evidence="2">2.7.13.3</ecNumber>
    </recommendedName>
</protein>
<evidence type="ECO:0000256" key="7">
    <source>
        <dbReference type="ARBA" id="ARBA00022840"/>
    </source>
</evidence>
<dbReference type="InterPro" id="IPR003594">
    <property type="entry name" value="HATPase_dom"/>
</dbReference>
<keyword evidence="5" id="KW-0547">Nucleotide-binding</keyword>
<dbReference type="InterPro" id="IPR036890">
    <property type="entry name" value="HATPase_C_sf"/>
</dbReference>
<dbReference type="SUPFAM" id="SSF55874">
    <property type="entry name" value="ATPase domain of HSP90 chaperone/DNA topoisomerase II/histidine kinase"/>
    <property type="match status" value="1"/>
</dbReference>
<dbReference type="Gene3D" id="3.30.565.10">
    <property type="entry name" value="Histidine kinase-like ATPase, C-terminal domain"/>
    <property type="match status" value="1"/>
</dbReference>
<evidence type="ECO:0000256" key="5">
    <source>
        <dbReference type="ARBA" id="ARBA00022741"/>
    </source>
</evidence>
<evidence type="ECO:0000313" key="10">
    <source>
        <dbReference type="EMBL" id="MDE8650522.1"/>
    </source>
</evidence>
<dbReference type="PANTHER" id="PTHR43065:SF10">
    <property type="entry name" value="PEROXIDE STRESS-ACTIVATED HISTIDINE KINASE MAK3"/>
    <property type="match status" value="1"/>
</dbReference>
<keyword evidence="8" id="KW-0902">Two-component regulatory system</keyword>
<dbReference type="EMBL" id="JARESE010000004">
    <property type="protein sequence ID" value="MDE8650522.1"/>
    <property type="molecule type" value="Genomic_DNA"/>
</dbReference>
<dbReference type="Pfam" id="PF00512">
    <property type="entry name" value="HisKA"/>
    <property type="match status" value="1"/>
</dbReference>
<evidence type="ECO:0000259" key="9">
    <source>
        <dbReference type="PROSITE" id="PS50109"/>
    </source>
</evidence>
<dbReference type="InterPro" id="IPR005467">
    <property type="entry name" value="His_kinase_dom"/>
</dbReference>